<reference evidence="1" key="2">
    <citation type="submission" date="2025-09" db="UniProtKB">
        <authorList>
            <consortium name="Ensembl"/>
        </authorList>
    </citation>
    <scope>IDENTIFICATION</scope>
</reference>
<proteinExistence type="predicted"/>
<evidence type="ECO:0000313" key="2">
    <source>
        <dbReference type="Proteomes" id="UP000694410"/>
    </source>
</evidence>
<protein>
    <submittedName>
        <fullName evidence="1">Uncharacterized protein</fullName>
    </submittedName>
</protein>
<dbReference type="Ensembl" id="ENSCCET00000005068.1">
    <property type="protein sequence ID" value="ENSCCEP00000003014.1"/>
    <property type="gene ID" value="ENSCCEG00000003404.1"/>
</dbReference>
<sequence length="109" mass="11836">IIILRKGTQSPFKAVSPMTTQGHLLPPRGFIFPSLGVVLSIPSVKDLHRSHGIDSQCPPLSRCVGTPLQCEIPIPSLRHIFPAAVLDPPWHSAVAVVVPRLFEITTQCT</sequence>
<name>A0A8C0U6R3_CYACU</name>
<dbReference type="AlphaFoldDB" id="A0A8C0U6R3"/>
<keyword evidence="2" id="KW-1185">Reference proteome</keyword>
<accession>A0A8C0U6R3</accession>
<evidence type="ECO:0000313" key="1">
    <source>
        <dbReference type="Ensembl" id="ENSCCEP00000003014.1"/>
    </source>
</evidence>
<organism evidence="1 2">
    <name type="scientific">Cyanistes caeruleus</name>
    <name type="common">Eurasian blue tit</name>
    <name type="synonym">Parus caeruleus</name>
    <dbReference type="NCBI Taxonomy" id="156563"/>
    <lineage>
        <taxon>Eukaryota</taxon>
        <taxon>Metazoa</taxon>
        <taxon>Chordata</taxon>
        <taxon>Craniata</taxon>
        <taxon>Vertebrata</taxon>
        <taxon>Euteleostomi</taxon>
        <taxon>Archelosauria</taxon>
        <taxon>Archosauria</taxon>
        <taxon>Dinosauria</taxon>
        <taxon>Saurischia</taxon>
        <taxon>Theropoda</taxon>
        <taxon>Coelurosauria</taxon>
        <taxon>Aves</taxon>
        <taxon>Neognathae</taxon>
        <taxon>Neoaves</taxon>
        <taxon>Telluraves</taxon>
        <taxon>Australaves</taxon>
        <taxon>Passeriformes</taxon>
        <taxon>Paridae</taxon>
        <taxon>Cyanistes</taxon>
    </lineage>
</organism>
<reference evidence="1" key="1">
    <citation type="submission" date="2025-08" db="UniProtKB">
        <authorList>
            <consortium name="Ensembl"/>
        </authorList>
    </citation>
    <scope>IDENTIFICATION</scope>
</reference>
<dbReference type="Proteomes" id="UP000694410">
    <property type="component" value="Unplaced"/>
</dbReference>